<accession>D0UZ99</accession>
<name>D0UZ99_9ACTN</name>
<dbReference type="AlphaFoldDB" id="D0UZ99"/>
<geneLocation type="plasmid" evidence="1">
    <name>pCQ3</name>
</geneLocation>
<reference evidence="1" key="1">
    <citation type="journal article" date="2010" name="J. Bacteriol.">
        <title>Characterization of the replication, transfer, and plasmid/lytic phage cycle of the Streptomyces plasmid-phage pZL12.</title>
        <authorList>
            <person name="Zhong L."/>
            <person name="Cheng Q."/>
            <person name="Tian X."/>
            <person name="Zhao L."/>
            <person name="Qin Z."/>
        </authorList>
    </citation>
    <scope>NUCLEOTIDE SEQUENCE</scope>
    <source>
        <strain evidence="1">W9</strain>
        <plasmid evidence="1">pCQ3</plasmid>
    </source>
</reference>
<keyword evidence="1" id="KW-0614">Plasmid</keyword>
<gene>
    <name evidence="1" type="ORF">pCQ3.50</name>
</gene>
<evidence type="ECO:0000313" key="1">
    <source>
        <dbReference type="EMBL" id="ACX85551.1"/>
    </source>
</evidence>
<sequence>MGHRLEHPVPHPPGHRAGKRLISDERLRTELELCDRWGIPHSQFLGGAGGWTPRDRQKALAYQAYARSVCTQCGTRHDDWDHGGPDEEDAYVAVGQRCVGCQVIADKQADLAKNLSEDEMRGMKVALIPVAVQAAAEAAREANCTTRD</sequence>
<organism evidence="1">
    <name type="scientific">Streptomyces sp. W9</name>
    <dbReference type="NCBI Taxonomy" id="682410"/>
    <lineage>
        <taxon>Bacteria</taxon>
        <taxon>Bacillati</taxon>
        <taxon>Actinomycetota</taxon>
        <taxon>Actinomycetes</taxon>
        <taxon>Kitasatosporales</taxon>
        <taxon>Streptomycetaceae</taxon>
        <taxon>Streptomyces</taxon>
    </lineage>
</organism>
<dbReference type="EMBL" id="GQ983381">
    <property type="protein sequence ID" value="ACX85551.1"/>
    <property type="molecule type" value="Genomic_DNA"/>
</dbReference>
<proteinExistence type="predicted"/>
<protein>
    <submittedName>
        <fullName evidence="1">PCQ3_50</fullName>
    </submittedName>
</protein>